<evidence type="ECO:0000259" key="4">
    <source>
        <dbReference type="Pfam" id="PF00155"/>
    </source>
</evidence>
<dbReference type="GO" id="GO:0008890">
    <property type="term" value="F:glycine C-acetyltransferase activity"/>
    <property type="evidence" value="ECO:0007669"/>
    <property type="project" value="UniProtKB-EC"/>
</dbReference>
<name>A0AA41HET1_9BURK</name>
<evidence type="ECO:0000313" key="7">
    <source>
        <dbReference type="Proteomes" id="UP001155901"/>
    </source>
</evidence>
<proteinExistence type="inferred from homology"/>
<comment type="cofactor">
    <cofactor evidence="3">
        <name>pyridoxal 5'-phosphate</name>
        <dbReference type="ChEBI" id="CHEBI:597326"/>
    </cofactor>
</comment>
<dbReference type="EMBL" id="JALJZU010000022">
    <property type="protein sequence ID" value="MCP2012566.1"/>
    <property type="molecule type" value="Genomic_DNA"/>
</dbReference>
<organism evidence="5 7">
    <name type="scientific">Duganella violaceipulchra</name>
    <dbReference type="NCBI Taxonomy" id="2849652"/>
    <lineage>
        <taxon>Bacteria</taxon>
        <taxon>Pseudomonadati</taxon>
        <taxon>Pseudomonadota</taxon>
        <taxon>Betaproteobacteria</taxon>
        <taxon>Burkholderiales</taxon>
        <taxon>Oxalobacteraceae</taxon>
        <taxon>Telluria group</taxon>
        <taxon>Duganella</taxon>
    </lineage>
</organism>
<comment type="caution">
    <text evidence="5">The sequence shown here is derived from an EMBL/GenBank/DDBJ whole genome shotgun (WGS) entry which is preliminary data.</text>
</comment>
<dbReference type="Proteomes" id="UP001155901">
    <property type="component" value="Unassembled WGS sequence"/>
</dbReference>
<evidence type="ECO:0000256" key="3">
    <source>
        <dbReference type="RuleBase" id="RU003693"/>
    </source>
</evidence>
<keyword evidence="8" id="KW-1185">Reference proteome</keyword>
<feature type="domain" description="Aminotransferase class I/classII large" evidence="4">
    <location>
        <begin position="37"/>
        <end position="392"/>
    </location>
</feature>
<sequence>MHDLSDIADWLKHHPVHPAARGHGTLPDPVFVAGGEPVVSFSTNNYLALAKHPRLVAAAKDGLERYGVGNCESRLQGGDLELYRTLEARLGALKHKGDAVLFVTGYMANIGVLSSIVKAATLARLHGYRARKRHKYAYYSDEYNHVSIREGIQMSGALRYNYRHGDMNHLESLLKAGADEGSTAIIVSDGVFSMEGTIAPLPQLVALAERYGALLYLDDAHATGVLGANGGGSSEHFGCYSPCIMQMGTLSKALGASGGFVAVEREVADVIRLTSSAYGYTSPPPPAQAAALLAALDLLQEEPQRRQRLWDKQRYFIERMAPLGYTILSTQTPIVPVLMGEAETCQRYAIALRKEGIHVDAVQFPAAPVGQARLRFMMNAGHTRAQLDHVVRVMAQLAGRAARLA</sequence>
<gene>
    <name evidence="5" type="ORF">KVP70_31080</name>
    <name evidence="6" type="ORF">L1274_006334</name>
</gene>
<keyword evidence="1 6" id="KW-0808">Transferase</keyword>
<dbReference type="InterPro" id="IPR001917">
    <property type="entry name" value="Aminotrans_II_pyridoxalP_BS"/>
</dbReference>
<reference evidence="6" key="2">
    <citation type="submission" date="2022-03" db="EMBL/GenBank/DDBJ databases">
        <title>Genome Encyclopedia of Bacteria and Archaea VI: Functional Genomics of Type Strains.</title>
        <authorList>
            <person name="Whitman W."/>
        </authorList>
    </citation>
    <scope>NUCLEOTIDE SEQUENCE</scope>
    <source>
        <strain evidence="6">HSC-15S17</strain>
    </source>
</reference>
<evidence type="ECO:0000313" key="8">
    <source>
        <dbReference type="Proteomes" id="UP001162889"/>
    </source>
</evidence>
<comment type="similarity">
    <text evidence="3">Belongs to the class-II pyridoxal-phosphate-dependent aminotransferase family.</text>
</comment>
<dbReference type="EC" id="2.3.1.29" evidence="6"/>
<dbReference type="GO" id="GO:0008483">
    <property type="term" value="F:transaminase activity"/>
    <property type="evidence" value="ECO:0007669"/>
    <property type="project" value="UniProtKB-KW"/>
</dbReference>
<dbReference type="Proteomes" id="UP001162889">
    <property type="component" value="Unassembled WGS sequence"/>
</dbReference>
<dbReference type="PANTHER" id="PTHR13693">
    <property type="entry name" value="CLASS II AMINOTRANSFERASE/8-AMINO-7-OXONONANOATE SYNTHASE"/>
    <property type="match status" value="1"/>
</dbReference>
<dbReference type="RefSeq" id="WP_217946245.1">
    <property type="nucleotide sequence ID" value="NZ_JAHTGR010000030.1"/>
</dbReference>
<dbReference type="PROSITE" id="PS00599">
    <property type="entry name" value="AA_TRANSFER_CLASS_2"/>
    <property type="match status" value="1"/>
</dbReference>
<reference evidence="5" key="1">
    <citation type="submission" date="2021-07" db="EMBL/GenBank/DDBJ databases">
        <title>Characterization of violacein-producing bacteria and related species.</title>
        <authorList>
            <person name="Wilson H.S."/>
            <person name="De Leon M.E."/>
        </authorList>
    </citation>
    <scope>NUCLEOTIDE SEQUENCE</scope>
    <source>
        <strain evidence="5">HSC-15S17</strain>
    </source>
</reference>
<dbReference type="InterPro" id="IPR004839">
    <property type="entry name" value="Aminotransferase_I/II_large"/>
</dbReference>
<dbReference type="AlphaFoldDB" id="A0AA41HET1"/>
<dbReference type="Pfam" id="PF00155">
    <property type="entry name" value="Aminotran_1_2"/>
    <property type="match status" value="1"/>
</dbReference>
<keyword evidence="5" id="KW-0032">Aminotransferase</keyword>
<keyword evidence="6" id="KW-0012">Acyltransferase</keyword>
<evidence type="ECO:0000256" key="1">
    <source>
        <dbReference type="ARBA" id="ARBA00022679"/>
    </source>
</evidence>
<dbReference type="GO" id="GO:0030170">
    <property type="term" value="F:pyridoxal phosphate binding"/>
    <property type="evidence" value="ECO:0007669"/>
    <property type="project" value="InterPro"/>
</dbReference>
<accession>A0AA41HET1</accession>
<keyword evidence="2 3" id="KW-0663">Pyridoxal phosphate</keyword>
<evidence type="ECO:0000313" key="5">
    <source>
        <dbReference type="EMBL" id="MBV6325366.1"/>
    </source>
</evidence>
<evidence type="ECO:0000313" key="6">
    <source>
        <dbReference type="EMBL" id="MCP2012566.1"/>
    </source>
</evidence>
<protein>
    <submittedName>
        <fullName evidence="6">Glycine C-acetyltransferase</fullName>
        <ecNumber evidence="6">2.3.1.29</ecNumber>
    </submittedName>
    <submittedName>
        <fullName evidence="5">Pyridoxal phosphate-dependent aminotransferase family protein</fullName>
    </submittedName>
</protein>
<evidence type="ECO:0000256" key="2">
    <source>
        <dbReference type="ARBA" id="ARBA00022898"/>
    </source>
</evidence>
<dbReference type="InterPro" id="IPR050087">
    <property type="entry name" value="AON_synthase_class-II"/>
</dbReference>
<dbReference type="EMBL" id="JAHTGR010000030">
    <property type="protein sequence ID" value="MBV6325366.1"/>
    <property type="molecule type" value="Genomic_DNA"/>
</dbReference>